<evidence type="ECO:0000313" key="4">
    <source>
        <dbReference type="Proteomes" id="UP001155901"/>
    </source>
</evidence>
<gene>
    <name evidence="2" type="ORF">KVP70_22835</name>
    <name evidence="3" type="ORF">L1274_001159</name>
</gene>
<accession>A0AA41HC03</accession>
<feature type="domain" description="Pyridoxamine 5'-phosphate oxidase N-terminal" evidence="1">
    <location>
        <begin position="46"/>
        <end position="138"/>
    </location>
</feature>
<dbReference type="RefSeq" id="WP_217944616.1">
    <property type="nucleotide sequence ID" value="NZ_JAHTGR010000013.1"/>
</dbReference>
<protein>
    <submittedName>
        <fullName evidence="2">Pyridoxamine 5'-phosphate oxidase family protein</fullName>
    </submittedName>
    <submittedName>
        <fullName evidence="3">Pyridoxine 5'-phosphate oxidase superfamily flavin-nucleotide-binding protein</fullName>
    </submittedName>
</protein>
<dbReference type="EMBL" id="JALJZU010000002">
    <property type="protein sequence ID" value="MCP2007466.1"/>
    <property type="molecule type" value="Genomic_DNA"/>
</dbReference>
<organism evidence="2 4">
    <name type="scientific">Duganella violaceipulchra</name>
    <dbReference type="NCBI Taxonomy" id="2849652"/>
    <lineage>
        <taxon>Bacteria</taxon>
        <taxon>Pseudomonadati</taxon>
        <taxon>Pseudomonadota</taxon>
        <taxon>Betaproteobacteria</taxon>
        <taxon>Burkholderiales</taxon>
        <taxon>Oxalobacteraceae</taxon>
        <taxon>Telluria group</taxon>
        <taxon>Duganella</taxon>
    </lineage>
</organism>
<comment type="caution">
    <text evidence="2">The sequence shown here is derived from an EMBL/GenBank/DDBJ whole genome shotgun (WGS) entry which is preliminary data.</text>
</comment>
<dbReference type="Proteomes" id="UP001162889">
    <property type="component" value="Unassembled WGS sequence"/>
</dbReference>
<evidence type="ECO:0000313" key="5">
    <source>
        <dbReference type="Proteomes" id="UP001162889"/>
    </source>
</evidence>
<sequence>MGHAYYDIAFTDSVKSMQEKRGSRRLYAGAGQENLGDVRLGTRETEFIAQADHFFQSTIGETGWPYVQHRGGPPGFLKVIDRYTIGFADLGGNRQYISLGNLSGDGRIALIIMDWSARRRLKIMGRVTLVDAASDRGLVASLAMPGYGVPERAYVIKIAGYDWNCPQHITERITRASVEPELRALRDQVAQLRCAAQQASGGPQIIAGDGPLHLVVRAVRQATPQIRVHELTSIDGLPLPDDLSAGAHLEIALSEENGARVPAHYAITALVGRNEAFEISLRSSEPAEATARQRQAAWGLGTVVRGARVRHDLAGGGP</sequence>
<dbReference type="AlphaFoldDB" id="A0AA41HC03"/>
<keyword evidence="5" id="KW-1185">Reference proteome</keyword>
<dbReference type="EMBL" id="JAHTGR010000013">
    <property type="protein sequence ID" value="MBV6323776.1"/>
    <property type="molecule type" value="Genomic_DNA"/>
</dbReference>
<dbReference type="Pfam" id="PF01243">
    <property type="entry name" value="PNPOx_N"/>
    <property type="match status" value="1"/>
</dbReference>
<dbReference type="Proteomes" id="UP001155901">
    <property type="component" value="Unassembled WGS sequence"/>
</dbReference>
<dbReference type="InterPro" id="IPR011576">
    <property type="entry name" value="Pyridox_Oxase_N"/>
</dbReference>
<name>A0AA41HC03_9BURK</name>
<reference evidence="3" key="2">
    <citation type="submission" date="2022-03" db="EMBL/GenBank/DDBJ databases">
        <title>Genome Encyclopedia of Bacteria and Archaea VI: Functional Genomics of Type Strains.</title>
        <authorList>
            <person name="Whitman W."/>
        </authorList>
    </citation>
    <scope>NUCLEOTIDE SEQUENCE</scope>
    <source>
        <strain evidence="3">HSC-15S17</strain>
    </source>
</reference>
<evidence type="ECO:0000313" key="3">
    <source>
        <dbReference type="EMBL" id="MCP2007466.1"/>
    </source>
</evidence>
<evidence type="ECO:0000259" key="1">
    <source>
        <dbReference type="Pfam" id="PF01243"/>
    </source>
</evidence>
<dbReference type="PANTHER" id="PTHR42815">
    <property type="entry name" value="FAD-BINDING, PUTATIVE (AFU_ORTHOLOGUE AFUA_6G07600)-RELATED"/>
    <property type="match status" value="1"/>
</dbReference>
<evidence type="ECO:0000313" key="2">
    <source>
        <dbReference type="EMBL" id="MBV6323776.1"/>
    </source>
</evidence>
<proteinExistence type="predicted"/>
<reference evidence="2" key="1">
    <citation type="submission" date="2021-07" db="EMBL/GenBank/DDBJ databases">
        <title>Characterization of violacein-producing bacteria and related species.</title>
        <authorList>
            <person name="Wilson H.S."/>
            <person name="De Leon M.E."/>
        </authorList>
    </citation>
    <scope>NUCLEOTIDE SEQUENCE</scope>
    <source>
        <strain evidence="2">HSC-15S17</strain>
    </source>
</reference>
<dbReference type="PANTHER" id="PTHR42815:SF2">
    <property type="entry name" value="FAD-BINDING, PUTATIVE (AFU_ORTHOLOGUE AFUA_6G07600)-RELATED"/>
    <property type="match status" value="1"/>
</dbReference>